<feature type="non-terminal residue" evidence="2">
    <location>
        <position position="1"/>
    </location>
</feature>
<name>A0A9P0JII2_APHGO</name>
<dbReference type="InterPro" id="IPR006580">
    <property type="entry name" value="Znf_TTF"/>
</dbReference>
<gene>
    <name evidence="2" type="ORF">APHIGO_LOCUS11886</name>
</gene>
<organism evidence="2 3">
    <name type="scientific">Aphis gossypii</name>
    <name type="common">Cotton aphid</name>
    <dbReference type="NCBI Taxonomy" id="80765"/>
    <lineage>
        <taxon>Eukaryota</taxon>
        <taxon>Metazoa</taxon>
        <taxon>Ecdysozoa</taxon>
        <taxon>Arthropoda</taxon>
        <taxon>Hexapoda</taxon>
        <taxon>Insecta</taxon>
        <taxon>Pterygota</taxon>
        <taxon>Neoptera</taxon>
        <taxon>Paraneoptera</taxon>
        <taxon>Hemiptera</taxon>
        <taxon>Sternorrhyncha</taxon>
        <taxon>Aphidomorpha</taxon>
        <taxon>Aphidoidea</taxon>
        <taxon>Aphididae</taxon>
        <taxon>Aphidini</taxon>
        <taxon>Aphis</taxon>
        <taxon>Aphis</taxon>
    </lineage>
</organism>
<evidence type="ECO:0000313" key="3">
    <source>
        <dbReference type="Proteomes" id="UP001154329"/>
    </source>
</evidence>
<dbReference type="Proteomes" id="UP001154329">
    <property type="component" value="Chromosome 4"/>
</dbReference>
<keyword evidence="3" id="KW-1185">Reference proteome</keyword>
<protein>
    <recommendedName>
        <fullName evidence="1">TTF-type domain-containing protein</fullName>
    </recommendedName>
</protein>
<dbReference type="Pfam" id="PF14291">
    <property type="entry name" value="DUF4371"/>
    <property type="match status" value="1"/>
</dbReference>
<dbReference type="Pfam" id="PF05699">
    <property type="entry name" value="Dimer_Tnp_hAT"/>
    <property type="match status" value="1"/>
</dbReference>
<dbReference type="AlphaFoldDB" id="A0A9P0JII2"/>
<dbReference type="InterPro" id="IPR012337">
    <property type="entry name" value="RNaseH-like_sf"/>
</dbReference>
<proteinExistence type="predicted"/>
<dbReference type="SUPFAM" id="SSF53098">
    <property type="entry name" value="Ribonuclease H-like"/>
    <property type="match status" value="1"/>
</dbReference>
<dbReference type="SMART" id="SM00597">
    <property type="entry name" value="ZnF_TTF"/>
    <property type="match status" value="1"/>
</dbReference>
<evidence type="ECO:0000259" key="1">
    <source>
        <dbReference type="SMART" id="SM00597"/>
    </source>
</evidence>
<dbReference type="PANTHER" id="PTHR46289:SF14">
    <property type="entry name" value="DUF4371 DOMAIN-CONTAINING PROTEIN"/>
    <property type="match status" value="1"/>
</dbReference>
<dbReference type="GO" id="GO:0046983">
    <property type="term" value="F:protein dimerization activity"/>
    <property type="evidence" value="ECO:0007669"/>
    <property type="project" value="InterPro"/>
</dbReference>
<feature type="domain" description="TTF-type" evidence="1">
    <location>
        <begin position="81"/>
        <end position="171"/>
    </location>
</feature>
<evidence type="ECO:0000313" key="2">
    <source>
        <dbReference type="EMBL" id="CAH1738576.1"/>
    </source>
</evidence>
<dbReference type="PANTHER" id="PTHR46289">
    <property type="entry name" value="52 KDA REPRESSOR OF THE INHIBITOR OF THE PROTEIN KINASE-LIKE PROTEIN-RELATED"/>
    <property type="match status" value="1"/>
</dbReference>
<accession>A0A9P0JII2</accession>
<dbReference type="InterPro" id="IPR025398">
    <property type="entry name" value="DUF4371"/>
</dbReference>
<reference evidence="2" key="2">
    <citation type="submission" date="2022-10" db="EMBL/GenBank/DDBJ databases">
        <authorList>
            <consortium name="ENA_rothamsted_submissions"/>
            <consortium name="culmorum"/>
            <person name="King R."/>
        </authorList>
    </citation>
    <scope>NUCLEOTIDE SEQUENCE</scope>
</reference>
<reference evidence="2" key="1">
    <citation type="submission" date="2022-02" db="EMBL/GenBank/DDBJ databases">
        <authorList>
            <person name="King R."/>
        </authorList>
    </citation>
    <scope>NUCLEOTIDE SEQUENCE</scope>
</reference>
<dbReference type="InterPro" id="IPR052958">
    <property type="entry name" value="IFN-induced_PKR_regulator"/>
</dbReference>
<dbReference type="InterPro" id="IPR008906">
    <property type="entry name" value="HATC_C_dom"/>
</dbReference>
<dbReference type="EMBL" id="OU899037">
    <property type="protein sequence ID" value="CAH1738576.1"/>
    <property type="molecule type" value="Genomic_DNA"/>
</dbReference>
<sequence>VKNSSNVTNNRDVSVSNLTQVPDKDEQNVILSTPVPKNSSIFDIKLFIDKKLTKTEKTEALNTIWTPGKNYDFPITLYGSKNLKFQMSWFDKWSWIAYSGLDDGIYCKYCVLFCVKQGGKGGQSLGQLCTQPLKNWKHAIQKLKSHEASNYHINCVLNFQHLSAVISGEESSVYDQINKVAKKQKDDNRKIISPVIQSVILCGRQGIALRGHQDCGPLKLTEPSENDGNFRALLRFYLNATQVSGDNTHVLLRENCKKNAQYISWKIQNQIVDACFKIITQKVAKKINDCKYFSIIADETADISGIEQLSLCARYYNSDDGKMHEDFLKFVPIYEVNGRNLANIIVEELKNMNIEVNNLRGQGYDGAAVMSGKMNGVAVLVKKEYPTALYIHCSSHNLNLSISYSCNIPEIRNTMGTIESGYLFLNTPKRQIVFSEKLNLFKEEEKLKDDGCQSKKLKLKRLCPTRWVERHNSVEIFYDFLPVILSSLEEMITWSDKDTATKANQLLLALQASEFNISLAIINKMFKYTKPLSIYLQKQNIDLCEAINHINIIIKELMTIRENAETVFSDLFKIIVTQSKEMDIEIKIPRLAKRQKHRCNIMMNTPEEYYRVSIFIPFIESIIEQLNDRFNNHREIISGFQALIDYNIKTDLQQLVHFYQNDIECYDKVVIEINLWHRFLRENNIKPTSALDALSKCNPDFYKNVYTLLHILVVLPVTSCEAERTFSSLKRIKNYLRNTNSENRLNGLANLNIHREVPVTVEEVINILSEENRRLDFTL</sequence>